<evidence type="ECO:0000313" key="3">
    <source>
        <dbReference type="Proteomes" id="UP000264006"/>
    </source>
</evidence>
<name>A0A346Y627_9ACTN</name>
<keyword evidence="2" id="KW-0614">Plasmid</keyword>
<evidence type="ECO:0000256" key="1">
    <source>
        <dbReference type="SAM" id="MobiDB-lite"/>
    </source>
</evidence>
<dbReference type="RefSeq" id="WP_114594529.1">
    <property type="nucleotide sequence ID" value="NZ_CP031166.1"/>
</dbReference>
<proteinExistence type="predicted"/>
<geneLocation type="plasmid" evidence="3">
    <name>pedy32-46i</name>
</geneLocation>
<gene>
    <name evidence="2" type="ORF">DVS28_b0154</name>
</gene>
<feature type="region of interest" description="Disordered" evidence="1">
    <location>
        <begin position="1"/>
        <end position="28"/>
    </location>
</feature>
<reference evidence="2 3" key="1">
    <citation type="submission" date="2018-09" db="EMBL/GenBank/DDBJ databases">
        <title>Complete genome sequence of Euzebya sp. DY32-46 isolated from seawater of Pacific Ocean.</title>
        <authorList>
            <person name="Xu L."/>
            <person name="Wu Y.-H."/>
            <person name="Xu X.-W."/>
        </authorList>
    </citation>
    <scope>NUCLEOTIDE SEQUENCE [LARGE SCALE GENOMIC DNA]</scope>
    <source>
        <strain evidence="2 3">DY32-46</strain>
        <plasmid evidence="3">pedy32-46i</plasmid>
    </source>
</reference>
<protein>
    <submittedName>
        <fullName evidence="2">Uncharacterized protein</fullName>
    </submittedName>
</protein>
<accession>A0A346Y627</accession>
<dbReference type="KEGG" id="euz:DVS28_b0154"/>
<dbReference type="Proteomes" id="UP000264006">
    <property type="component" value="Plasmid pEDY32-46I"/>
</dbReference>
<sequence length="201" mass="21402">MQACDVPPAGPDDGDHPTRPEETNMDTLAQPDARTIDPLTLAAAAVGVVGPAPGGRITPAYRLAIRDAAYELRLVIDNEMSEVIEATQSRGILLNVDISPGGPHSGADIGRIRLHLEGRRLSMIVGPYATTLSGQSFLAAAQPLVGRHVVIHFTEDHIGQETRMVATHILNAGPDPVAPPTPAVATPTPTVWARLARRFRR</sequence>
<dbReference type="EMBL" id="CP031166">
    <property type="protein sequence ID" value="AXV09924.1"/>
    <property type="molecule type" value="Genomic_DNA"/>
</dbReference>
<organism evidence="2 3">
    <name type="scientific">Euzebya pacifica</name>
    <dbReference type="NCBI Taxonomy" id="1608957"/>
    <lineage>
        <taxon>Bacteria</taxon>
        <taxon>Bacillati</taxon>
        <taxon>Actinomycetota</taxon>
        <taxon>Nitriliruptoria</taxon>
        <taxon>Euzebyales</taxon>
    </lineage>
</organism>
<keyword evidence="3" id="KW-1185">Reference proteome</keyword>
<dbReference type="AlphaFoldDB" id="A0A346Y627"/>
<feature type="compositionally biased region" description="Basic and acidic residues" evidence="1">
    <location>
        <begin position="13"/>
        <end position="22"/>
    </location>
</feature>
<evidence type="ECO:0000313" key="2">
    <source>
        <dbReference type="EMBL" id="AXV09924.1"/>
    </source>
</evidence>